<dbReference type="GO" id="GO:0019305">
    <property type="term" value="P:dTDP-rhamnose biosynthetic process"/>
    <property type="evidence" value="ECO:0007669"/>
    <property type="project" value="TreeGrafter"/>
</dbReference>
<evidence type="ECO:0000256" key="1">
    <source>
        <dbReference type="ARBA" id="ARBA00010154"/>
    </source>
</evidence>
<name>A0A919JDU4_9ACTN</name>
<dbReference type="CDD" id="cd00438">
    <property type="entry name" value="cupin_RmlC"/>
    <property type="match status" value="1"/>
</dbReference>
<proteinExistence type="inferred from homology"/>
<dbReference type="PANTHER" id="PTHR21047:SF2">
    <property type="entry name" value="THYMIDINE DIPHOSPHO-4-KETO-RHAMNOSE 3,5-EPIMERASE"/>
    <property type="match status" value="1"/>
</dbReference>
<keyword evidence="5" id="KW-1185">Reference proteome</keyword>
<dbReference type="RefSeq" id="WP_203765388.1">
    <property type="nucleotide sequence ID" value="NZ_BAAAYJ010000064.1"/>
</dbReference>
<dbReference type="InterPro" id="IPR000888">
    <property type="entry name" value="RmlC-like"/>
</dbReference>
<comment type="similarity">
    <text evidence="1">Belongs to the dTDP-4-dehydrorhamnose 3,5-epimerase family.</text>
</comment>
<reference evidence="4" key="1">
    <citation type="submission" date="2021-01" db="EMBL/GenBank/DDBJ databases">
        <title>Whole genome shotgun sequence of Actinoplanes nipponensis NBRC 14063.</title>
        <authorList>
            <person name="Komaki H."/>
            <person name="Tamura T."/>
        </authorList>
    </citation>
    <scope>NUCLEOTIDE SEQUENCE</scope>
    <source>
        <strain evidence="4">NBRC 14063</strain>
    </source>
</reference>
<dbReference type="Gene3D" id="2.60.120.10">
    <property type="entry name" value="Jelly Rolls"/>
    <property type="match status" value="1"/>
</dbReference>
<feature type="site" description="Participates in a stacking interaction with the thymidine ring of dTDP-4-oxo-6-deoxyglucose" evidence="3">
    <location>
        <position position="138"/>
    </location>
</feature>
<evidence type="ECO:0000256" key="2">
    <source>
        <dbReference type="PIRSR" id="PIRSR600888-1"/>
    </source>
</evidence>
<dbReference type="Proteomes" id="UP000647172">
    <property type="component" value="Unassembled WGS sequence"/>
</dbReference>
<evidence type="ECO:0000256" key="3">
    <source>
        <dbReference type="PIRSR" id="PIRSR600888-3"/>
    </source>
</evidence>
<dbReference type="GO" id="GO:0000271">
    <property type="term" value="P:polysaccharide biosynthetic process"/>
    <property type="evidence" value="ECO:0007669"/>
    <property type="project" value="TreeGrafter"/>
</dbReference>
<evidence type="ECO:0000313" key="5">
    <source>
        <dbReference type="Proteomes" id="UP000647172"/>
    </source>
</evidence>
<dbReference type="InterPro" id="IPR011051">
    <property type="entry name" value="RmlC_Cupin_sf"/>
</dbReference>
<dbReference type="EMBL" id="BOMQ01000011">
    <property type="protein sequence ID" value="GIE47371.1"/>
    <property type="molecule type" value="Genomic_DNA"/>
</dbReference>
<organism evidence="4 5">
    <name type="scientific">Actinoplanes nipponensis</name>
    <dbReference type="NCBI Taxonomy" id="135950"/>
    <lineage>
        <taxon>Bacteria</taxon>
        <taxon>Bacillati</taxon>
        <taxon>Actinomycetota</taxon>
        <taxon>Actinomycetes</taxon>
        <taxon>Micromonosporales</taxon>
        <taxon>Micromonosporaceae</taxon>
        <taxon>Actinoplanes</taxon>
    </lineage>
</organism>
<dbReference type="PANTHER" id="PTHR21047">
    <property type="entry name" value="DTDP-6-DEOXY-D-GLUCOSE-3,5 EPIMERASE"/>
    <property type="match status" value="1"/>
</dbReference>
<protein>
    <submittedName>
        <fullName evidence="4">dTDP-4-dehydrorhamnose 3,5-epimerase</fullName>
    </submittedName>
</protein>
<gene>
    <name evidence="4" type="primary">rfbC</name>
    <name evidence="4" type="ORF">Ani05nite_09050</name>
</gene>
<comment type="caution">
    <text evidence="4">The sequence shown here is derived from an EMBL/GenBank/DDBJ whole genome shotgun (WGS) entry which is preliminary data.</text>
</comment>
<dbReference type="GO" id="GO:0008830">
    <property type="term" value="F:dTDP-4-dehydrorhamnose 3,5-epimerase activity"/>
    <property type="evidence" value="ECO:0007669"/>
    <property type="project" value="InterPro"/>
</dbReference>
<dbReference type="InterPro" id="IPR014710">
    <property type="entry name" value="RmlC-like_jellyroll"/>
</dbReference>
<sequence length="207" mass="22530">MQIRPLTVLDAYRVTPDKIVDERGCFYETLRYDTLLEQTGHDFTPRQVNHSVSRANTVRGIHGVRLPAGQAKFVSCVRGAVADIVVDIRPGSPTFGRHHVNRLSAENGVSVYVAEGLGHGFVALTDEACVQYLCSTTFVPGTPLEIDPMDPALDLPWPLAGPPLMSAKDAGAPTLAEAADRGLLAGYDECLRHYAANRRRRPEPARG</sequence>
<dbReference type="SUPFAM" id="SSF51182">
    <property type="entry name" value="RmlC-like cupins"/>
    <property type="match status" value="1"/>
</dbReference>
<accession>A0A919JDU4</accession>
<dbReference type="AlphaFoldDB" id="A0A919JDU4"/>
<feature type="active site" description="Proton acceptor" evidence="2">
    <location>
        <position position="62"/>
    </location>
</feature>
<evidence type="ECO:0000313" key="4">
    <source>
        <dbReference type="EMBL" id="GIE47371.1"/>
    </source>
</evidence>
<feature type="active site" description="Proton donor" evidence="2">
    <location>
        <position position="132"/>
    </location>
</feature>
<dbReference type="GO" id="GO:0005829">
    <property type="term" value="C:cytosol"/>
    <property type="evidence" value="ECO:0007669"/>
    <property type="project" value="TreeGrafter"/>
</dbReference>
<dbReference type="Pfam" id="PF00908">
    <property type="entry name" value="dTDP_sugar_isom"/>
    <property type="match status" value="1"/>
</dbReference>